<sequence length="70" mass="7648">MDVSFGPEERIVWPASVLAGILMCAAKNNKTTARSDSELMKKYPTKLPLAHDVEKEATDADEEELALASL</sequence>
<organism evidence="1 2">
    <name type="scientific">Zizania palustris</name>
    <name type="common">Northern wild rice</name>
    <dbReference type="NCBI Taxonomy" id="103762"/>
    <lineage>
        <taxon>Eukaryota</taxon>
        <taxon>Viridiplantae</taxon>
        <taxon>Streptophyta</taxon>
        <taxon>Embryophyta</taxon>
        <taxon>Tracheophyta</taxon>
        <taxon>Spermatophyta</taxon>
        <taxon>Magnoliopsida</taxon>
        <taxon>Liliopsida</taxon>
        <taxon>Poales</taxon>
        <taxon>Poaceae</taxon>
        <taxon>BOP clade</taxon>
        <taxon>Oryzoideae</taxon>
        <taxon>Oryzeae</taxon>
        <taxon>Zizaniinae</taxon>
        <taxon>Zizania</taxon>
    </lineage>
</organism>
<gene>
    <name evidence="1" type="ORF">GUJ93_ZPchr0005g15209</name>
</gene>
<reference evidence="1" key="1">
    <citation type="journal article" date="2021" name="bioRxiv">
        <title>Whole Genome Assembly and Annotation of Northern Wild Rice, Zizania palustris L., Supports a Whole Genome Duplication in the Zizania Genus.</title>
        <authorList>
            <person name="Haas M."/>
            <person name="Kono T."/>
            <person name="Macchietto M."/>
            <person name="Millas R."/>
            <person name="McGilp L."/>
            <person name="Shao M."/>
            <person name="Duquette J."/>
            <person name="Hirsch C.N."/>
            <person name="Kimball J."/>
        </authorList>
    </citation>
    <scope>NUCLEOTIDE SEQUENCE</scope>
    <source>
        <tissue evidence="1">Fresh leaf tissue</tissue>
    </source>
</reference>
<name>A0A8J5SLN5_ZIZPA</name>
<dbReference type="EMBL" id="JAAALK010000284">
    <property type="protein sequence ID" value="KAG8068279.1"/>
    <property type="molecule type" value="Genomic_DNA"/>
</dbReference>
<dbReference type="AlphaFoldDB" id="A0A8J5SLN5"/>
<evidence type="ECO:0000313" key="1">
    <source>
        <dbReference type="EMBL" id="KAG8068279.1"/>
    </source>
</evidence>
<reference evidence="1" key="2">
    <citation type="submission" date="2021-02" db="EMBL/GenBank/DDBJ databases">
        <authorList>
            <person name="Kimball J.A."/>
            <person name="Haas M.W."/>
            <person name="Macchietto M."/>
            <person name="Kono T."/>
            <person name="Duquette J."/>
            <person name="Shao M."/>
        </authorList>
    </citation>
    <scope>NUCLEOTIDE SEQUENCE</scope>
    <source>
        <tissue evidence="1">Fresh leaf tissue</tissue>
    </source>
</reference>
<protein>
    <submittedName>
        <fullName evidence="1">Uncharacterized protein</fullName>
    </submittedName>
</protein>
<keyword evidence="2" id="KW-1185">Reference proteome</keyword>
<comment type="caution">
    <text evidence="1">The sequence shown here is derived from an EMBL/GenBank/DDBJ whole genome shotgun (WGS) entry which is preliminary data.</text>
</comment>
<accession>A0A8J5SLN5</accession>
<proteinExistence type="predicted"/>
<evidence type="ECO:0000313" key="2">
    <source>
        <dbReference type="Proteomes" id="UP000729402"/>
    </source>
</evidence>
<dbReference type="Proteomes" id="UP000729402">
    <property type="component" value="Unassembled WGS sequence"/>
</dbReference>